<comment type="subcellular location">
    <subcellularLocation>
        <location evidence="1">Secreted</location>
        <location evidence="1">Cell wall</location>
        <topology evidence="1">Peptidoglycan-anchor</topology>
    </subcellularLocation>
</comment>
<keyword evidence="7" id="KW-0812">Transmembrane</keyword>
<dbReference type="NCBIfam" id="TIGR01167">
    <property type="entry name" value="LPXTG_anchor"/>
    <property type="match status" value="1"/>
</dbReference>
<reference evidence="9" key="1">
    <citation type="journal article" date="2020" name="Antimicrob. Agents Chemother.">
        <title>The novel macrolide resistance genes mef(D), msr(F) and msr(H) are present on resistance islands in Macrococcus canis, Macrococcus caseolyticus and Staphylococcus aureus.</title>
        <authorList>
            <person name="Schwendener S."/>
            <person name="Dona V."/>
            <person name="Perreten V."/>
        </authorList>
    </citation>
    <scope>NUCLEOTIDE SEQUENCE</scope>
    <source>
        <strain evidence="9">Epi0076A</strain>
    </source>
</reference>
<accession>A0AAE7C0V4</accession>
<keyword evidence="7" id="KW-1133">Transmembrane helix</keyword>
<proteinExistence type="predicted"/>
<evidence type="ECO:0000313" key="10">
    <source>
        <dbReference type="Proteomes" id="UP000501122"/>
    </source>
</evidence>
<keyword evidence="3" id="KW-0964">Secreted</keyword>
<evidence type="ECO:0000256" key="2">
    <source>
        <dbReference type="ARBA" id="ARBA00022512"/>
    </source>
</evidence>
<name>A0AAE7C0V4_9STAP</name>
<evidence type="ECO:0000256" key="1">
    <source>
        <dbReference type="ARBA" id="ARBA00004168"/>
    </source>
</evidence>
<sequence>MDNDKQSVPTKPEKPSYGHHVVGSKQEKSSQNVLPDTGEAENNGAAGLVAAIGGFALLAARRRRQEDVQTEEK</sequence>
<keyword evidence="7" id="KW-0472">Membrane</keyword>
<evidence type="ECO:0000256" key="5">
    <source>
        <dbReference type="ARBA" id="ARBA00023088"/>
    </source>
</evidence>
<dbReference type="AlphaFoldDB" id="A0AAE7C0V4"/>
<dbReference type="RefSeq" id="WP_164953925.1">
    <property type="nucleotide sequence ID" value="NZ_CP047363.1"/>
</dbReference>
<organism evidence="9 10">
    <name type="scientific">Macrococcoides canis</name>
    <dbReference type="NCBI Taxonomy" id="1855823"/>
    <lineage>
        <taxon>Bacteria</taxon>
        <taxon>Bacillati</taxon>
        <taxon>Bacillota</taxon>
        <taxon>Bacilli</taxon>
        <taxon>Bacillales</taxon>
        <taxon>Staphylococcaceae</taxon>
        <taxon>Macrococcoides</taxon>
    </lineage>
</organism>
<evidence type="ECO:0000256" key="7">
    <source>
        <dbReference type="SAM" id="Phobius"/>
    </source>
</evidence>
<keyword evidence="4" id="KW-0732">Signal</keyword>
<evidence type="ECO:0000256" key="4">
    <source>
        <dbReference type="ARBA" id="ARBA00022729"/>
    </source>
</evidence>
<feature type="region of interest" description="Disordered" evidence="6">
    <location>
        <begin position="1"/>
        <end position="41"/>
    </location>
</feature>
<feature type="transmembrane region" description="Helical" evidence="7">
    <location>
        <begin position="44"/>
        <end position="60"/>
    </location>
</feature>
<evidence type="ECO:0000256" key="6">
    <source>
        <dbReference type="SAM" id="MobiDB-lite"/>
    </source>
</evidence>
<gene>
    <name evidence="9" type="ORF">GTN30_11625</name>
</gene>
<dbReference type="Pfam" id="PF00746">
    <property type="entry name" value="Gram_pos_anchor"/>
    <property type="match status" value="1"/>
</dbReference>
<keyword evidence="5" id="KW-0572">Peptidoglycan-anchor</keyword>
<evidence type="ECO:0000256" key="3">
    <source>
        <dbReference type="ARBA" id="ARBA00022525"/>
    </source>
</evidence>
<evidence type="ECO:0000313" key="9">
    <source>
        <dbReference type="EMBL" id="QIH79287.1"/>
    </source>
</evidence>
<dbReference type="Proteomes" id="UP000501122">
    <property type="component" value="Chromosome"/>
</dbReference>
<evidence type="ECO:0000259" key="8">
    <source>
        <dbReference type="Pfam" id="PF00746"/>
    </source>
</evidence>
<dbReference type="InterPro" id="IPR019931">
    <property type="entry name" value="LPXTG_anchor"/>
</dbReference>
<dbReference type="EMBL" id="CP047363">
    <property type="protein sequence ID" value="QIH79287.1"/>
    <property type="molecule type" value="Genomic_DNA"/>
</dbReference>
<keyword evidence="2" id="KW-0134">Cell wall</keyword>
<protein>
    <submittedName>
        <fullName evidence="9">LPXTG cell wall anchor domain-containing protein</fullName>
    </submittedName>
</protein>
<feature type="domain" description="Gram-positive cocci surface proteins LPxTG" evidence="8">
    <location>
        <begin position="26"/>
        <end position="66"/>
    </location>
</feature>